<evidence type="ECO:0000256" key="9">
    <source>
        <dbReference type="ARBA" id="ARBA00022805"/>
    </source>
</evidence>
<evidence type="ECO:0000259" key="15">
    <source>
        <dbReference type="Pfam" id="PF01926"/>
    </source>
</evidence>
<feature type="domain" description="G" evidence="15">
    <location>
        <begin position="6"/>
        <end position="130"/>
    </location>
</feature>
<dbReference type="GO" id="GO:0016787">
    <property type="term" value="F:hydrolase activity"/>
    <property type="evidence" value="ECO:0007669"/>
    <property type="project" value="UniProtKB-KW"/>
</dbReference>
<gene>
    <name evidence="16" type="ORF">PAC_17107</name>
</gene>
<dbReference type="OrthoDB" id="8954335at2759"/>
<dbReference type="SUPFAM" id="SSF52540">
    <property type="entry name" value="P-loop containing nucleoside triphosphate hydrolases"/>
    <property type="match status" value="1"/>
</dbReference>
<evidence type="ECO:0000256" key="1">
    <source>
        <dbReference type="ARBA" id="ARBA00001946"/>
    </source>
</evidence>
<keyword evidence="10" id="KW-0460">Magnesium</keyword>
<dbReference type="AlphaFoldDB" id="A0A1L7XQG7"/>
<name>A0A1L7XQG7_9HELO</name>
<evidence type="ECO:0000256" key="5">
    <source>
        <dbReference type="ARBA" id="ARBA00022640"/>
    </source>
</evidence>
<keyword evidence="8" id="KW-0378">Hydrolase</keyword>
<evidence type="ECO:0000256" key="10">
    <source>
        <dbReference type="ARBA" id="ARBA00022842"/>
    </source>
</evidence>
<evidence type="ECO:0000256" key="2">
    <source>
        <dbReference type="ARBA" id="ARBA00004167"/>
    </source>
</evidence>
<dbReference type="Pfam" id="PF01926">
    <property type="entry name" value="MMR_HSR1"/>
    <property type="match status" value="1"/>
</dbReference>
<accession>A0A1L7XQG7</accession>
<protein>
    <recommendedName>
        <fullName evidence="15">G domain-containing protein</fullName>
    </recommendedName>
</protein>
<keyword evidence="12" id="KW-1133">Transmembrane helix</keyword>
<evidence type="ECO:0000313" key="16">
    <source>
        <dbReference type="EMBL" id="CZR67208.1"/>
    </source>
</evidence>
<evidence type="ECO:0000313" key="17">
    <source>
        <dbReference type="Proteomes" id="UP000184330"/>
    </source>
</evidence>
<keyword evidence="11" id="KW-0653">Protein transport</keyword>
<organism evidence="16 17">
    <name type="scientific">Phialocephala subalpina</name>
    <dbReference type="NCBI Taxonomy" id="576137"/>
    <lineage>
        <taxon>Eukaryota</taxon>
        <taxon>Fungi</taxon>
        <taxon>Dikarya</taxon>
        <taxon>Ascomycota</taxon>
        <taxon>Pezizomycotina</taxon>
        <taxon>Leotiomycetes</taxon>
        <taxon>Helotiales</taxon>
        <taxon>Mollisiaceae</taxon>
        <taxon>Phialocephala</taxon>
        <taxon>Phialocephala fortinii species complex</taxon>
    </lineage>
</organism>
<dbReference type="InterPro" id="IPR027417">
    <property type="entry name" value="P-loop_NTPase"/>
</dbReference>
<keyword evidence="7" id="KW-0479">Metal-binding</keyword>
<keyword evidence="5" id="KW-0934">Plastid</keyword>
<proteinExistence type="predicted"/>
<evidence type="ECO:0000256" key="12">
    <source>
        <dbReference type="ARBA" id="ARBA00022989"/>
    </source>
</evidence>
<dbReference type="EMBL" id="FJOG01000042">
    <property type="protein sequence ID" value="CZR67208.1"/>
    <property type="molecule type" value="Genomic_DNA"/>
</dbReference>
<evidence type="ECO:0000256" key="13">
    <source>
        <dbReference type="ARBA" id="ARBA00023136"/>
    </source>
</evidence>
<evidence type="ECO:0000256" key="7">
    <source>
        <dbReference type="ARBA" id="ARBA00022723"/>
    </source>
</evidence>
<dbReference type="GO" id="GO:0015031">
    <property type="term" value="P:protein transport"/>
    <property type="evidence" value="ECO:0007669"/>
    <property type="project" value="UniProtKB-KW"/>
</dbReference>
<evidence type="ECO:0000256" key="6">
    <source>
        <dbReference type="ARBA" id="ARBA00022692"/>
    </source>
</evidence>
<keyword evidence="17" id="KW-1185">Reference proteome</keyword>
<dbReference type="CDD" id="cd00882">
    <property type="entry name" value="Ras_like_GTPase"/>
    <property type="match status" value="1"/>
</dbReference>
<evidence type="ECO:0000256" key="8">
    <source>
        <dbReference type="ARBA" id="ARBA00022801"/>
    </source>
</evidence>
<dbReference type="GO" id="GO:0016020">
    <property type="term" value="C:membrane"/>
    <property type="evidence" value="ECO:0007669"/>
    <property type="project" value="UniProtKB-SubCell"/>
</dbReference>
<keyword evidence="3" id="KW-0813">Transport</keyword>
<dbReference type="PANTHER" id="PTHR10903">
    <property type="entry name" value="GTPASE, IMAP FAMILY MEMBER-RELATED"/>
    <property type="match status" value="1"/>
</dbReference>
<dbReference type="Proteomes" id="UP000184330">
    <property type="component" value="Unassembled WGS sequence"/>
</dbReference>
<evidence type="ECO:0000256" key="3">
    <source>
        <dbReference type="ARBA" id="ARBA00022448"/>
    </source>
</evidence>
<evidence type="ECO:0000256" key="4">
    <source>
        <dbReference type="ARBA" id="ARBA00022528"/>
    </source>
</evidence>
<keyword evidence="13" id="KW-0472">Membrane</keyword>
<dbReference type="GO" id="GO:0046872">
    <property type="term" value="F:metal ion binding"/>
    <property type="evidence" value="ECO:0007669"/>
    <property type="project" value="UniProtKB-KW"/>
</dbReference>
<comment type="cofactor">
    <cofactor evidence="1">
        <name>Mg(2+)</name>
        <dbReference type="ChEBI" id="CHEBI:18420"/>
    </cofactor>
</comment>
<dbReference type="Gene3D" id="3.40.50.300">
    <property type="entry name" value="P-loop containing nucleotide triphosphate hydrolases"/>
    <property type="match status" value="1"/>
</dbReference>
<dbReference type="GO" id="GO:0005525">
    <property type="term" value="F:GTP binding"/>
    <property type="evidence" value="ECO:0007669"/>
    <property type="project" value="InterPro"/>
</dbReference>
<dbReference type="PANTHER" id="PTHR10903:SF135">
    <property type="entry name" value="TRANSLOCASE OF CHLOROPLAST 120, CHLOROPLASTIC-RELATED"/>
    <property type="match status" value="1"/>
</dbReference>
<dbReference type="STRING" id="576137.A0A1L7XQG7"/>
<keyword evidence="9" id="KW-1002">Plastid outer membrane</keyword>
<keyword evidence="4" id="KW-0150">Chloroplast</keyword>
<evidence type="ECO:0000256" key="14">
    <source>
        <dbReference type="ARBA" id="ARBA00024013"/>
    </source>
</evidence>
<comment type="subcellular location">
    <subcellularLocation>
        <location evidence="2">Membrane</location>
        <topology evidence="2">Single-pass membrane protein</topology>
    </subcellularLocation>
    <subcellularLocation>
        <location evidence="14">Plastid</location>
        <location evidence="14">Chloroplast outer membrane</location>
    </subcellularLocation>
</comment>
<reference evidence="16 17" key="1">
    <citation type="submission" date="2016-03" db="EMBL/GenBank/DDBJ databases">
        <authorList>
            <person name="Ploux O."/>
        </authorList>
    </citation>
    <scope>NUCLEOTIDE SEQUENCE [LARGE SCALE GENOMIC DNA]</scope>
    <source>
        <strain evidence="16 17">UAMH 11012</strain>
    </source>
</reference>
<evidence type="ECO:0000256" key="11">
    <source>
        <dbReference type="ARBA" id="ARBA00022927"/>
    </source>
</evidence>
<keyword evidence="6" id="KW-0812">Transmembrane</keyword>
<dbReference type="InterPro" id="IPR006073">
    <property type="entry name" value="GTP-bd"/>
</dbReference>
<dbReference type="InterPro" id="IPR045058">
    <property type="entry name" value="GIMA/IAN/Toc"/>
</dbReference>
<sequence>MSNICSVVGETGSGKSTLINKIIGRDEVVIGHELESMTKTITAVTLTHQKKKIIFFDTPGFDDTYLPDAKVFQMIASFLRDLYERQVYVNGILYCHPIDNRRVTGSSRRQLEFMERLIGQKSLKNVIFVLTFADRMDYNRDLMDSRIGELKRTYWAPFLAKDARMFIKDGDGPPRALVDMVLRSQKTILDLQRELVDERRTLLRTSAGGTIKTESENKISYLEQELEALRKEIKDPATRKDPELVQEIRKLEDEVKSKLEIVKSELVSLDRQTDSSST</sequence>